<keyword evidence="5" id="KW-1185">Reference proteome</keyword>
<feature type="chain" id="PRO_5007166758" description="Serine hydrolase" evidence="1">
    <location>
        <begin position="20"/>
        <end position="507"/>
    </location>
</feature>
<reference evidence="4 5" key="2">
    <citation type="journal article" date="2016" name="Int. J. Syst. Evol. Microbiol.">
        <title>Lutibacter profundi sp. nov., isolated from a deep-sea hydrothermal system on the Arctic Mid-Ocean Ridge and emended description of the genus Lutibacter.</title>
        <authorList>
            <person name="Le Moine Bauer S."/>
            <person name="Roalkvam I."/>
            <person name="Steen I.H."/>
            <person name="Dahle H."/>
        </authorList>
    </citation>
    <scope>NUCLEOTIDE SEQUENCE [LARGE SCALE GENOMIC DNA]</scope>
    <source>
        <strain evidence="4 5">LP1</strain>
    </source>
</reference>
<dbReference type="EMBL" id="CP013355">
    <property type="protein sequence ID" value="AMC10420.1"/>
    <property type="molecule type" value="Genomic_DNA"/>
</dbReference>
<dbReference type="InterPro" id="IPR050491">
    <property type="entry name" value="AmpC-like"/>
</dbReference>
<dbReference type="Proteomes" id="UP000059672">
    <property type="component" value="Chromosome"/>
</dbReference>
<sequence length="507" mass="57737">MKLLKLSLLLLFLVTPVFSQTTEQLKHLDSYFQKTLKEWHIPGMAIAIVNADSIVFSKGYGYANIEKKLKVDGNTLFAVASNTKAFTASSLAKLVEDGKLKWTDKVIDYIPYFKMYNAYVTNHFTIEDLLSHHSGLATFSGDLLWYGTSKTPQEIITAQQYLKPISEFRTAYGYSNIAFLTAGEILAKLSGKSWQNYVTENFINPLGMSRTLTSTSQLKHTNNIATPYYYKNGKNIELKWVNWDNIAPAGAIISSVNDFSKWIQLNINKGTIASKKYFSKKSLNRLTTPHTNFNVNRNDEKIHFKSYGLGWGLQDYEGYKIVSHGGGYDGMISKSFFIPEKKIGVVILTNSLNWATSALTNKILDVLLTGKTNKKDWSALYLSYKTRRDSITKNKQLKDSALRGKLNSKHLAFENYTGTYKDKMYGTVTISLKNKQLYFTMDKTSIFYGNLNHWNGNIFTFNFNKNLSSLPEGKLWFDIDKNGKVAILHIDVPNPDFDFTEFEFIKQ</sequence>
<evidence type="ECO:0000259" key="2">
    <source>
        <dbReference type="Pfam" id="PF00144"/>
    </source>
</evidence>
<feature type="domain" description="Beta-lactamase-related" evidence="2">
    <location>
        <begin position="28"/>
        <end position="364"/>
    </location>
</feature>
<dbReference type="PATRIC" id="fig|1622118.3.peg.796"/>
<dbReference type="KEGG" id="lut:Lupro_03760"/>
<feature type="signal peptide" evidence="1">
    <location>
        <begin position="1"/>
        <end position="19"/>
    </location>
</feature>
<evidence type="ECO:0000313" key="5">
    <source>
        <dbReference type="Proteomes" id="UP000059672"/>
    </source>
</evidence>
<dbReference type="Gene3D" id="3.40.710.10">
    <property type="entry name" value="DD-peptidase/beta-lactamase superfamily"/>
    <property type="match status" value="1"/>
</dbReference>
<dbReference type="Pfam" id="PF00144">
    <property type="entry name" value="Beta-lactamase"/>
    <property type="match status" value="1"/>
</dbReference>
<dbReference type="Pfam" id="PF11954">
    <property type="entry name" value="DUF3471"/>
    <property type="match status" value="1"/>
</dbReference>
<dbReference type="InterPro" id="IPR012338">
    <property type="entry name" value="Beta-lactam/transpept-like"/>
</dbReference>
<dbReference type="PANTHER" id="PTHR46825:SF15">
    <property type="entry name" value="BETA-LACTAMASE-RELATED DOMAIN-CONTAINING PROTEIN"/>
    <property type="match status" value="1"/>
</dbReference>
<evidence type="ECO:0000313" key="4">
    <source>
        <dbReference type="EMBL" id="AMC10420.1"/>
    </source>
</evidence>
<dbReference type="Gene3D" id="2.40.128.600">
    <property type="match status" value="1"/>
</dbReference>
<keyword evidence="1" id="KW-0732">Signal</keyword>
<dbReference type="PANTHER" id="PTHR46825">
    <property type="entry name" value="D-ALANYL-D-ALANINE-CARBOXYPEPTIDASE/ENDOPEPTIDASE AMPH"/>
    <property type="match status" value="1"/>
</dbReference>
<evidence type="ECO:0008006" key="6">
    <source>
        <dbReference type="Google" id="ProtNLM"/>
    </source>
</evidence>
<organism evidence="4 5">
    <name type="scientific">Lutibacter profundi</name>
    <dbReference type="NCBI Taxonomy" id="1622118"/>
    <lineage>
        <taxon>Bacteria</taxon>
        <taxon>Pseudomonadati</taxon>
        <taxon>Bacteroidota</taxon>
        <taxon>Flavobacteriia</taxon>
        <taxon>Flavobacteriales</taxon>
        <taxon>Flavobacteriaceae</taxon>
        <taxon>Lutibacter</taxon>
    </lineage>
</organism>
<reference evidence="5" key="1">
    <citation type="submission" date="2015-12" db="EMBL/GenBank/DDBJ databases">
        <title>Complete genome sequence of Lutibacter profundus strain LP1.</title>
        <authorList>
            <person name="Wissuwa J."/>
            <person name="Le Moine Bauer S."/>
            <person name="Stokke R."/>
            <person name="Dahle H."/>
            <person name="Steen I.H."/>
        </authorList>
    </citation>
    <scope>NUCLEOTIDE SEQUENCE [LARGE SCALE GENOMIC DNA]</scope>
    <source>
        <strain evidence="5">LP1</strain>
    </source>
</reference>
<dbReference type="OrthoDB" id="1522765at2"/>
<protein>
    <recommendedName>
        <fullName evidence="6">Serine hydrolase</fullName>
    </recommendedName>
</protein>
<dbReference type="STRING" id="1622118.Lupro_03760"/>
<dbReference type="SUPFAM" id="SSF56601">
    <property type="entry name" value="beta-lactamase/transpeptidase-like"/>
    <property type="match status" value="1"/>
</dbReference>
<dbReference type="InterPro" id="IPR021860">
    <property type="entry name" value="Peptidase_S12_Pab87-rel_C"/>
</dbReference>
<dbReference type="AlphaFoldDB" id="A0A120IE33"/>
<dbReference type="RefSeq" id="WP_068206411.1">
    <property type="nucleotide sequence ID" value="NZ_CP013355.1"/>
</dbReference>
<accession>A0A120IE33</accession>
<feature type="domain" description="Peptidase S12 Pab87-related C-terminal" evidence="3">
    <location>
        <begin position="408"/>
        <end position="504"/>
    </location>
</feature>
<dbReference type="InterPro" id="IPR001466">
    <property type="entry name" value="Beta-lactam-related"/>
</dbReference>
<evidence type="ECO:0000256" key="1">
    <source>
        <dbReference type="SAM" id="SignalP"/>
    </source>
</evidence>
<evidence type="ECO:0000259" key="3">
    <source>
        <dbReference type="Pfam" id="PF11954"/>
    </source>
</evidence>
<name>A0A120IE33_9FLAO</name>
<gene>
    <name evidence="4" type="ORF">Lupro_03760</name>
</gene>
<proteinExistence type="predicted"/>